<dbReference type="AlphaFoldDB" id="H0UKM5"/>
<keyword evidence="3 5" id="KW-1133">Transmembrane helix</keyword>
<feature type="transmembrane region" description="Helical" evidence="5">
    <location>
        <begin position="12"/>
        <end position="36"/>
    </location>
</feature>
<comment type="subcellular location">
    <subcellularLocation>
        <location evidence="1">Membrane</location>
        <topology evidence="1">Multi-pass membrane protein</topology>
    </subcellularLocation>
</comment>
<feature type="transmembrane region" description="Helical" evidence="5">
    <location>
        <begin position="382"/>
        <end position="404"/>
    </location>
</feature>
<dbReference type="SUPFAM" id="SSF81340">
    <property type="entry name" value="Clc chloride channel"/>
    <property type="match status" value="1"/>
</dbReference>
<evidence type="ECO:0000256" key="5">
    <source>
        <dbReference type="SAM" id="Phobius"/>
    </source>
</evidence>
<evidence type="ECO:0000313" key="6">
    <source>
        <dbReference type="EMBL" id="EHM13234.1"/>
    </source>
</evidence>
<dbReference type="InterPro" id="IPR050368">
    <property type="entry name" value="ClC-type_chloride_channel"/>
</dbReference>
<keyword evidence="7" id="KW-1185">Reference proteome</keyword>
<protein>
    <submittedName>
        <fullName evidence="6">Chloride channel protein EriC</fullName>
    </submittedName>
</protein>
<dbReference type="GO" id="GO:0015108">
    <property type="term" value="F:chloride transmembrane transporter activity"/>
    <property type="evidence" value="ECO:0007669"/>
    <property type="project" value="InterPro"/>
</dbReference>
<dbReference type="OrthoDB" id="9767361at2"/>
<evidence type="ECO:0000256" key="2">
    <source>
        <dbReference type="ARBA" id="ARBA00022692"/>
    </source>
</evidence>
<keyword evidence="4 5" id="KW-0472">Membrane</keyword>
<dbReference type="Gene3D" id="1.10.3080.10">
    <property type="entry name" value="Clc chloride channel"/>
    <property type="match status" value="1"/>
</dbReference>
<evidence type="ECO:0000313" key="7">
    <source>
        <dbReference type="Proteomes" id="UP000003806"/>
    </source>
</evidence>
<dbReference type="PRINTS" id="PR00762">
    <property type="entry name" value="CLCHANNEL"/>
</dbReference>
<proteinExistence type="predicted"/>
<sequence length="457" mass="47512">MAERRVRLGGELAVMTYAFVKWVVLAVLAGVFVGAGSSGFVWMLRGGEWISELIPQTPRLLLLFVGFSVSTYLIQKYAPDAKGHGTEKVIEAIHEKNAVIDVKVIPVKLAATVVTLSCGGSAGKEGPAAQIGAGIMSVFAQKFKFSEYDRKRLVVCGVSAGFAAIFGTPVAGAVFGIEVLFVGQMFYDVLFPSFISGMVSWLVSGWLGIVHPSYVITSVEAVTPGLIGCVILAGWFFGLVALLNVEIMGAIERAFSKVQAEPIVKALVGALLVALLALIVGNEYLGLGTVTLDSFVAGTAALPKSAFFWKMVFTAITLGCGGSGGVVTPIFFIGASAGAAFASTLGLDVPLFAGLGLVATLAGCANTPIAATFLGIELFGAAMGPLAALASVAAFLTVGHRGIYPSQRLARSKSPLIELSGDVERVDSPIGIFAADRSPVIMKIASFFKSRSNGGKN</sequence>
<dbReference type="eggNOG" id="COG0038">
    <property type="taxonomic scope" value="Bacteria"/>
</dbReference>
<dbReference type="InterPro" id="IPR001807">
    <property type="entry name" value="ClC"/>
</dbReference>
<dbReference type="RefSeq" id="WP_008522920.1">
    <property type="nucleotide sequence ID" value="NZ_CM001376.1"/>
</dbReference>
<dbReference type="HOGENOM" id="CLU_015263_1_1_0"/>
<evidence type="ECO:0000256" key="3">
    <source>
        <dbReference type="ARBA" id="ARBA00022989"/>
    </source>
</evidence>
<reference evidence="6 7" key="1">
    <citation type="submission" date="2011-11" db="EMBL/GenBank/DDBJ databases">
        <title>The Noncontiguous Finished genome of Jonquetella anthropi DSM 22815.</title>
        <authorList>
            <consortium name="US DOE Joint Genome Institute (JGI-PGF)"/>
            <person name="Lucas S."/>
            <person name="Copeland A."/>
            <person name="Lapidus A."/>
            <person name="Glavina del Rio T."/>
            <person name="Dalin E."/>
            <person name="Tice H."/>
            <person name="Bruce D."/>
            <person name="Goodwin L."/>
            <person name="Pitluck S."/>
            <person name="Peters L."/>
            <person name="Mikhailova N."/>
            <person name="Held B."/>
            <person name="Kyrpides N."/>
            <person name="Mavromatis K."/>
            <person name="Ivanova N."/>
            <person name="Markowitz V."/>
            <person name="Cheng J.-F."/>
            <person name="Hugenholtz P."/>
            <person name="Woyke T."/>
            <person name="Wu D."/>
            <person name="Gronow S."/>
            <person name="Wellnitz S."/>
            <person name="Brambilla E."/>
            <person name="Klenk H.-P."/>
            <person name="Eisen J.A."/>
        </authorList>
    </citation>
    <scope>NUCLEOTIDE SEQUENCE [LARGE SCALE GENOMIC DNA]</scope>
    <source>
        <strain evidence="6 7">DSM 22815</strain>
    </source>
</reference>
<keyword evidence="2 5" id="KW-0812">Transmembrane</keyword>
<organism evidence="6 7">
    <name type="scientific">Jonquetella anthropi DSM 22815</name>
    <dbReference type="NCBI Taxonomy" id="885272"/>
    <lineage>
        <taxon>Bacteria</taxon>
        <taxon>Thermotogati</taxon>
        <taxon>Synergistota</taxon>
        <taxon>Synergistia</taxon>
        <taxon>Synergistales</taxon>
        <taxon>Dethiosulfovibrionaceae</taxon>
        <taxon>Jonquetella</taxon>
    </lineage>
</organism>
<dbReference type="GO" id="GO:0016020">
    <property type="term" value="C:membrane"/>
    <property type="evidence" value="ECO:0007669"/>
    <property type="project" value="UniProtKB-SubCell"/>
</dbReference>
<evidence type="ECO:0000256" key="4">
    <source>
        <dbReference type="ARBA" id="ARBA00023136"/>
    </source>
</evidence>
<feature type="transmembrane region" description="Helical" evidence="5">
    <location>
        <begin position="189"/>
        <end position="209"/>
    </location>
</feature>
<feature type="transmembrane region" description="Helical" evidence="5">
    <location>
        <begin position="306"/>
        <end position="324"/>
    </location>
</feature>
<feature type="transmembrane region" description="Helical" evidence="5">
    <location>
        <begin position="153"/>
        <end position="177"/>
    </location>
</feature>
<evidence type="ECO:0000256" key="1">
    <source>
        <dbReference type="ARBA" id="ARBA00004141"/>
    </source>
</evidence>
<dbReference type="PANTHER" id="PTHR43427">
    <property type="entry name" value="CHLORIDE CHANNEL PROTEIN CLC-E"/>
    <property type="match status" value="1"/>
</dbReference>
<name>H0UKM5_9BACT</name>
<dbReference type="Pfam" id="PF00654">
    <property type="entry name" value="Voltage_CLC"/>
    <property type="match status" value="1"/>
</dbReference>
<dbReference type="STRING" id="885272.JonanDRAFT_0860"/>
<feature type="transmembrane region" description="Helical" evidence="5">
    <location>
        <begin position="221"/>
        <end position="243"/>
    </location>
</feature>
<accession>H0UKM5</accession>
<dbReference type="PANTHER" id="PTHR43427:SF12">
    <property type="entry name" value="CHLORIDE TRANSPORTER"/>
    <property type="match status" value="1"/>
</dbReference>
<dbReference type="InterPro" id="IPR014743">
    <property type="entry name" value="Cl-channel_core"/>
</dbReference>
<gene>
    <name evidence="6" type="ORF">JonanDRAFT_0860</name>
</gene>
<dbReference type="Proteomes" id="UP000003806">
    <property type="component" value="Chromosome"/>
</dbReference>
<feature type="transmembrane region" description="Helical" evidence="5">
    <location>
        <begin position="263"/>
        <end position="285"/>
    </location>
</feature>
<dbReference type="EMBL" id="CM001376">
    <property type="protein sequence ID" value="EHM13234.1"/>
    <property type="molecule type" value="Genomic_DNA"/>
</dbReference>